<evidence type="ECO:0000313" key="2">
    <source>
        <dbReference type="EMBL" id="KAI1610168.1"/>
    </source>
</evidence>
<dbReference type="Proteomes" id="UP001203852">
    <property type="component" value="Unassembled WGS sequence"/>
</dbReference>
<evidence type="ECO:0000256" key="1">
    <source>
        <dbReference type="SAM" id="Phobius"/>
    </source>
</evidence>
<protein>
    <recommendedName>
        <fullName evidence="4">Ankyrin repeat protein</fullName>
    </recommendedName>
</protein>
<organism evidence="2 3">
    <name type="scientific">Exophiala viscosa</name>
    <dbReference type="NCBI Taxonomy" id="2486360"/>
    <lineage>
        <taxon>Eukaryota</taxon>
        <taxon>Fungi</taxon>
        <taxon>Dikarya</taxon>
        <taxon>Ascomycota</taxon>
        <taxon>Pezizomycotina</taxon>
        <taxon>Eurotiomycetes</taxon>
        <taxon>Chaetothyriomycetidae</taxon>
        <taxon>Chaetothyriales</taxon>
        <taxon>Herpotrichiellaceae</taxon>
        <taxon>Exophiala</taxon>
    </lineage>
</organism>
<comment type="caution">
    <text evidence="2">The sequence shown here is derived from an EMBL/GenBank/DDBJ whole genome shotgun (WGS) entry which is preliminary data.</text>
</comment>
<feature type="transmembrane region" description="Helical" evidence="1">
    <location>
        <begin position="243"/>
        <end position="266"/>
    </location>
</feature>
<keyword evidence="1" id="KW-0472">Membrane</keyword>
<keyword evidence="1" id="KW-0812">Transmembrane</keyword>
<accession>A0AAN6DQG8</accession>
<dbReference type="AlphaFoldDB" id="A0AAN6DQG8"/>
<keyword evidence="1" id="KW-1133">Transmembrane helix</keyword>
<dbReference type="EMBL" id="MU404358">
    <property type="protein sequence ID" value="KAI1610168.1"/>
    <property type="molecule type" value="Genomic_DNA"/>
</dbReference>
<feature type="transmembrane region" description="Helical" evidence="1">
    <location>
        <begin position="200"/>
        <end position="223"/>
    </location>
</feature>
<sequence length="303" mass="34364">MICVADEPRLNILEGLINQEFAQRVAGHQLGCALFSIVLFTQDIQDIQEEMKQQVREVEVRTGHHWKPRKETPALGDLIALAAKMSGSKTRIDSCLRKQSVLKAMISFIEKESRCTWIDDDEDMASYEPSGSILKSVTVVKQRVAGQEIDMTFIQRRVRTQIDAIYHLIQEDDALSAGEMARDCKLLAMASQRDSASMKCIAVVTMLFLPGTFVAALLSIPLFDWQAKSTELMYRTSYWKPRITIFLALTVPITLLTFGVWGFWTLGHLVKDRKKIASAQAQLHLEDETRTLSMKRKLLIEQS</sequence>
<dbReference type="Gene3D" id="1.20.58.340">
    <property type="entry name" value="Magnesium transport protein CorA, transmembrane region"/>
    <property type="match status" value="1"/>
</dbReference>
<name>A0AAN6DQG8_9EURO</name>
<evidence type="ECO:0000313" key="3">
    <source>
        <dbReference type="Proteomes" id="UP001203852"/>
    </source>
</evidence>
<keyword evidence="3" id="KW-1185">Reference proteome</keyword>
<evidence type="ECO:0008006" key="4">
    <source>
        <dbReference type="Google" id="ProtNLM"/>
    </source>
</evidence>
<gene>
    <name evidence="2" type="ORF">EDD36DRAFT_317275</name>
</gene>
<proteinExistence type="predicted"/>
<reference evidence="2" key="1">
    <citation type="journal article" date="2022" name="bioRxiv">
        <title>Deciphering the potential niche of two novel black yeast fungi from a biological soil crust based on their genomes, phenotypes, and melanin regulation.</title>
        <authorList>
            <consortium name="DOE Joint Genome Institute"/>
            <person name="Carr E.C."/>
            <person name="Barton Q."/>
            <person name="Grambo S."/>
            <person name="Sullivan M."/>
            <person name="Renfro C.M."/>
            <person name="Kuo A."/>
            <person name="Pangilinan J."/>
            <person name="Lipzen A."/>
            <person name="Keymanesh K."/>
            <person name="Savage E."/>
            <person name="Barry K."/>
            <person name="Grigoriev I.V."/>
            <person name="Riekhof W.R."/>
            <person name="Harris S.S."/>
        </authorList>
    </citation>
    <scope>NUCLEOTIDE SEQUENCE</scope>
    <source>
        <strain evidence="2">JF 03-4F</strain>
    </source>
</reference>